<dbReference type="EMBL" id="CM044703">
    <property type="protein sequence ID" value="KAI5673126.1"/>
    <property type="molecule type" value="Genomic_DNA"/>
</dbReference>
<evidence type="ECO:0000313" key="2">
    <source>
        <dbReference type="Proteomes" id="UP001060085"/>
    </source>
</evidence>
<organism evidence="1 2">
    <name type="scientific">Catharanthus roseus</name>
    <name type="common">Madagascar periwinkle</name>
    <name type="synonym">Vinca rosea</name>
    <dbReference type="NCBI Taxonomy" id="4058"/>
    <lineage>
        <taxon>Eukaryota</taxon>
        <taxon>Viridiplantae</taxon>
        <taxon>Streptophyta</taxon>
        <taxon>Embryophyta</taxon>
        <taxon>Tracheophyta</taxon>
        <taxon>Spermatophyta</taxon>
        <taxon>Magnoliopsida</taxon>
        <taxon>eudicotyledons</taxon>
        <taxon>Gunneridae</taxon>
        <taxon>Pentapetalae</taxon>
        <taxon>asterids</taxon>
        <taxon>lamiids</taxon>
        <taxon>Gentianales</taxon>
        <taxon>Apocynaceae</taxon>
        <taxon>Rauvolfioideae</taxon>
        <taxon>Vinceae</taxon>
        <taxon>Catharanthinae</taxon>
        <taxon>Catharanthus</taxon>
    </lineage>
</organism>
<accession>A0ACC0BKC2</accession>
<dbReference type="Proteomes" id="UP001060085">
    <property type="component" value="Linkage Group LG03"/>
</dbReference>
<gene>
    <name evidence="1" type="ORF">M9H77_13490</name>
</gene>
<sequence>MASLSLSPASSISSLLLISLLCFFSSFSEARDHLVGGKSDSWKIPSSQIDSLNRWAQNSRFLIGDSLVWKYDESKDSVLQVTKRDYVNCNTSSPIAAHNDGNTKVKLENSGPYYFISGAKGHCEKGQKLIVVVLSEKRRRFMGISPAPSPFLEIQAPTPAPTSDAASFKASFLMVVMGAFFFGFLLI</sequence>
<protein>
    <submittedName>
        <fullName evidence="1">Uncharacterized protein</fullName>
    </submittedName>
</protein>
<name>A0ACC0BKC2_CATRO</name>
<keyword evidence="2" id="KW-1185">Reference proteome</keyword>
<proteinExistence type="predicted"/>
<reference evidence="2" key="1">
    <citation type="journal article" date="2023" name="Nat. Plants">
        <title>Single-cell RNA sequencing provides a high-resolution roadmap for understanding the multicellular compartmentation of specialized metabolism.</title>
        <authorList>
            <person name="Sun S."/>
            <person name="Shen X."/>
            <person name="Li Y."/>
            <person name="Li Y."/>
            <person name="Wang S."/>
            <person name="Li R."/>
            <person name="Zhang H."/>
            <person name="Shen G."/>
            <person name="Guo B."/>
            <person name="Wei J."/>
            <person name="Xu J."/>
            <person name="St-Pierre B."/>
            <person name="Chen S."/>
            <person name="Sun C."/>
        </authorList>
    </citation>
    <scope>NUCLEOTIDE SEQUENCE [LARGE SCALE GENOMIC DNA]</scope>
</reference>
<comment type="caution">
    <text evidence="1">The sequence shown here is derived from an EMBL/GenBank/DDBJ whole genome shotgun (WGS) entry which is preliminary data.</text>
</comment>
<evidence type="ECO:0000313" key="1">
    <source>
        <dbReference type="EMBL" id="KAI5673126.1"/>
    </source>
</evidence>